<evidence type="ECO:0000256" key="1">
    <source>
        <dbReference type="SAM" id="MobiDB-lite"/>
    </source>
</evidence>
<sequence>MHQKYKVKRKKKKEKGGLMVPFYLLTPLFAHLVCICIRTFLILPMFFTTSCPHPTCASHLLPAKLAGWSFCTPLRSVRCKYPLSWLSYHLLETAFFIASTHASMPIPFTPPQRVSSPRHSKSLAGLFPTQSGLAHASSISRLPEQQASVQSPPTTLVYQVHARPALRPSSVDEAPQRQSAVAVRST</sequence>
<dbReference type="Proteomes" id="UP001365128">
    <property type="component" value="Unassembled WGS sequence"/>
</dbReference>
<name>A0ABR1LH89_9PEZI</name>
<keyword evidence="4" id="KW-1185">Reference proteome</keyword>
<protein>
    <submittedName>
        <fullName evidence="3">Uncharacterized protein</fullName>
    </submittedName>
</protein>
<keyword evidence="2" id="KW-1133">Transmembrane helix</keyword>
<keyword evidence="2" id="KW-0472">Membrane</keyword>
<organism evidence="3 4">
    <name type="scientific">Phyllosticta citricarpa</name>
    <dbReference type="NCBI Taxonomy" id="55181"/>
    <lineage>
        <taxon>Eukaryota</taxon>
        <taxon>Fungi</taxon>
        <taxon>Dikarya</taxon>
        <taxon>Ascomycota</taxon>
        <taxon>Pezizomycotina</taxon>
        <taxon>Dothideomycetes</taxon>
        <taxon>Dothideomycetes incertae sedis</taxon>
        <taxon>Botryosphaeriales</taxon>
        <taxon>Phyllostictaceae</taxon>
        <taxon>Phyllosticta</taxon>
    </lineage>
</organism>
<proteinExistence type="predicted"/>
<gene>
    <name evidence="3" type="ORF">IWX46DRAFT_313951</name>
</gene>
<evidence type="ECO:0000256" key="2">
    <source>
        <dbReference type="SAM" id="Phobius"/>
    </source>
</evidence>
<feature type="region of interest" description="Disordered" evidence="1">
    <location>
        <begin position="166"/>
        <end position="186"/>
    </location>
</feature>
<evidence type="ECO:0000313" key="3">
    <source>
        <dbReference type="EMBL" id="KAK7534597.1"/>
    </source>
</evidence>
<keyword evidence="2" id="KW-0812">Transmembrane</keyword>
<reference evidence="3 4" key="1">
    <citation type="submission" date="2024-04" db="EMBL/GenBank/DDBJ databases">
        <title>Phyllosticta paracitricarpa is synonymous to the EU quarantine fungus P. citricarpa based on phylogenomic analyses.</title>
        <authorList>
            <consortium name="Lawrence Berkeley National Laboratory"/>
            <person name="Van Ingen-Buijs V.A."/>
            <person name="Van Westerhoven A.C."/>
            <person name="Haridas S."/>
            <person name="Skiadas P."/>
            <person name="Martin F."/>
            <person name="Groenewald J.Z."/>
            <person name="Crous P.W."/>
            <person name="Seidl M.F."/>
        </authorList>
    </citation>
    <scope>NUCLEOTIDE SEQUENCE [LARGE SCALE GENOMIC DNA]</scope>
    <source>
        <strain evidence="3 4">CBS 122670</strain>
    </source>
</reference>
<feature type="compositionally biased region" description="Polar residues" evidence="1">
    <location>
        <begin position="176"/>
        <end position="186"/>
    </location>
</feature>
<comment type="caution">
    <text evidence="3">The sequence shown here is derived from an EMBL/GenBank/DDBJ whole genome shotgun (WGS) entry which is preliminary data.</text>
</comment>
<feature type="transmembrane region" description="Helical" evidence="2">
    <location>
        <begin position="21"/>
        <end position="47"/>
    </location>
</feature>
<dbReference type="EMBL" id="JBBPDW010000042">
    <property type="protein sequence ID" value="KAK7534597.1"/>
    <property type="molecule type" value="Genomic_DNA"/>
</dbReference>
<evidence type="ECO:0000313" key="4">
    <source>
        <dbReference type="Proteomes" id="UP001365128"/>
    </source>
</evidence>
<accession>A0ABR1LH89</accession>